<accession>A0ABW6VJV2</accession>
<dbReference type="EMBL" id="JBIAXI010000061">
    <property type="protein sequence ID" value="MFF4779641.1"/>
    <property type="molecule type" value="Genomic_DNA"/>
</dbReference>
<proteinExistence type="predicted"/>
<evidence type="ECO:0000313" key="2">
    <source>
        <dbReference type="Proteomes" id="UP001602119"/>
    </source>
</evidence>
<keyword evidence="2" id="KW-1185">Reference proteome</keyword>
<name>A0ABW6VJV2_MICFU</name>
<comment type="caution">
    <text evidence="1">The sequence shown here is derived from an EMBL/GenBank/DDBJ whole genome shotgun (WGS) entry which is preliminary data.</text>
</comment>
<dbReference type="Proteomes" id="UP001602119">
    <property type="component" value="Unassembled WGS sequence"/>
</dbReference>
<organism evidence="1 2">
    <name type="scientific">Microtetraspora fusca</name>
    <dbReference type="NCBI Taxonomy" id="1997"/>
    <lineage>
        <taxon>Bacteria</taxon>
        <taxon>Bacillati</taxon>
        <taxon>Actinomycetota</taxon>
        <taxon>Actinomycetes</taxon>
        <taxon>Streptosporangiales</taxon>
        <taxon>Streptosporangiaceae</taxon>
        <taxon>Microtetraspora</taxon>
    </lineage>
</organism>
<reference evidence="1 2" key="1">
    <citation type="submission" date="2024-10" db="EMBL/GenBank/DDBJ databases">
        <title>The Natural Products Discovery Center: Release of the First 8490 Sequenced Strains for Exploring Actinobacteria Biosynthetic Diversity.</title>
        <authorList>
            <person name="Kalkreuter E."/>
            <person name="Kautsar S.A."/>
            <person name="Yang D."/>
            <person name="Bader C.D."/>
            <person name="Teijaro C.N."/>
            <person name="Fluegel L."/>
            <person name="Davis C.M."/>
            <person name="Simpson J.R."/>
            <person name="Lauterbach L."/>
            <person name="Steele A.D."/>
            <person name="Gui C."/>
            <person name="Meng S."/>
            <person name="Li G."/>
            <person name="Viehrig K."/>
            <person name="Ye F."/>
            <person name="Su P."/>
            <person name="Kiefer A.F."/>
            <person name="Nichols A."/>
            <person name="Cepeda A.J."/>
            <person name="Yan W."/>
            <person name="Fan B."/>
            <person name="Jiang Y."/>
            <person name="Adhikari A."/>
            <person name="Zheng C.-J."/>
            <person name="Schuster L."/>
            <person name="Cowan T.M."/>
            <person name="Smanski M.J."/>
            <person name="Chevrette M.G."/>
            <person name="De Carvalho L.P.S."/>
            <person name="Shen B."/>
        </authorList>
    </citation>
    <scope>NUCLEOTIDE SEQUENCE [LARGE SCALE GENOMIC DNA]</scope>
    <source>
        <strain evidence="1 2">NPDC001281</strain>
    </source>
</reference>
<protein>
    <submittedName>
        <fullName evidence="1">Uncharacterized protein</fullName>
    </submittedName>
</protein>
<gene>
    <name evidence="1" type="ORF">ACFY05_43190</name>
</gene>
<sequence>MKRHPAKNSAMLCQQALIVRIECRFGDLSIFNSGQDCASSFESYVSCRTGTPKRSDDVCAAGEREFLRCPEGNFDPDSNFDCAKARDAYYDCRDDTRGDETFCSEYIEVVGVCHALRVSCSDLLDKYLTCVIEGPSPNECAFGLNMRVNCLHDLETGIFLQIATCDSIWSDHLRDCSGRDESSTDGPTPCTHATGWNKASYSICEKQGDSVGTVGVDYVNPEDRDNYRLPVCWAPKSENRYMDEEAEHAIGGRSVRVIHRLGETRYEPM</sequence>
<evidence type="ECO:0000313" key="1">
    <source>
        <dbReference type="EMBL" id="MFF4779641.1"/>
    </source>
</evidence>
<dbReference type="RefSeq" id="WP_157545875.1">
    <property type="nucleotide sequence ID" value="NZ_BBYK01000062.1"/>
</dbReference>